<comment type="pathway">
    <text evidence="2">Porphyrin-containing compound metabolism; protoporphyrin-IX biosynthesis; coproporphyrinogen-III from 5-aminolevulinate: step 2/4.</text>
</comment>
<dbReference type="PRINTS" id="PR00151">
    <property type="entry name" value="PORPHBDMNASE"/>
</dbReference>
<dbReference type="GO" id="GO:0006782">
    <property type="term" value="P:protoporphyrinogen IX biosynthetic process"/>
    <property type="evidence" value="ECO:0007669"/>
    <property type="project" value="UniProtKB-UniRule"/>
</dbReference>
<dbReference type="EMBL" id="LQYT01000064">
    <property type="protein sequence ID" value="KYD16257.1"/>
    <property type="molecule type" value="Genomic_DNA"/>
</dbReference>
<dbReference type="Pfam" id="PF01379">
    <property type="entry name" value="Porphobil_deam"/>
    <property type="match status" value="1"/>
</dbReference>
<evidence type="ECO:0000256" key="6">
    <source>
        <dbReference type="ARBA" id="ARBA00023244"/>
    </source>
</evidence>
<evidence type="ECO:0000313" key="12">
    <source>
        <dbReference type="Proteomes" id="UP000075683"/>
    </source>
</evidence>
<dbReference type="FunFam" id="3.40.190.10:FF:000004">
    <property type="entry name" value="Porphobilinogen deaminase"/>
    <property type="match status" value="1"/>
</dbReference>
<evidence type="ECO:0000256" key="3">
    <source>
        <dbReference type="ARBA" id="ARBA00005638"/>
    </source>
</evidence>
<organism evidence="11 12">
    <name type="scientific">Caldibacillus debilis</name>
    <dbReference type="NCBI Taxonomy" id="301148"/>
    <lineage>
        <taxon>Bacteria</taxon>
        <taxon>Bacillati</taxon>
        <taxon>Bacillota</taxon>
        <taxon>Bacilli</taxon>
        <taxon>Bacillales</taxon>
        <taxon>Bacillaceae</taxon>
        <taxon>Caldibacillus</taxon>
    </lineage>
</organism>
<dbReference type="PIRSF" id="PIRSF001438">
    <property type="entry name" value="4pyrrol_synth_OHMeBilane_synth"/>
    <property type="match status" value="1"/>
</dbReference>
<dbReference type="PANTHER" id="PTHR11557:SF0">
    <property type="entry name" value="PORPHOBILINOGEN DEAMINASE"/>
    <property type="match status" value="1"/>
</dbReference>
<keyword evidence="6 8" id="KW-0627">Porphyrin biosynthesis</keyword>
<dbReference type="Pfam" id="PF03900">
    <property type="entry name" value="Porphobil_deamC"/>
    <property type="match status" value="1"/>
</dbReference>
<keyword evidence="5 8" id="KW-0808">Transferase</keyword>
<evidence type="ECO:0000256" key="5">
    <source>
        <dbReference type="ARBA" id="ARBA00022679"/>
    </source>
</evidence>
<evidence type="ECO:0000259" key="10">
    <source>
        <dbReference type="Pfam" id="PF03900"/>
    </source>
</evidence>
<comment type="caution">
    <text evidence="11">The sequence shown here is derived from an EMBL/GenBank/DDBJ whole genome shotgun (WGS) entry which is preliminary data.</text>
</comment>
<comment type="function">
    <text evidence="1 8">Tetrapolymerization of the monopyrrole PBG into the hydroxymethylbilane pre-uroporphyrinogen in several discrete steps.</text>
</comment>
<dbReference type="InterPro" id="IPR022417">
    <property type="entry name" value="Porphobilin_deaminase_N"/>
</dbReference>
<dbReference type="PATRIC" id="fig|301148.3.peg.4214"/>
<dbReference type="CDD" id="cd13646">
    <property type="entry name" value="PBP2_EcHMBS_like"/>
    <property type="match status" value="1"/>
</dbReference>
<dbReference type="InterPro" id="IPR000860">
    <property type="entry name" value="HemC"/>
</dbReference>
<protein>
    <recommendedName>
        <fullName evidence="8">Porphobilinogen deaminase</fullName>
        <shortName evidence="8">PBG</shortName>
        <ecNumber evidence="8">2.5.1.61</ecNumber>
    </recommendedName>
    <alternativeName>
        <fullName evidence="8">Hydroxymethylbilane synthase</fullName>
        <shortName evidence="8">HMBS</shortName>
    </alternativeName>
    <alternativeName>
        <fullName evidence="8">Pre-uroporphyrinogen synthase</fullName>
    </alternativeName>
</protein>
<evidence type="ECO:0000259" key="9">
    <source>
        <dbReference type="Pfam" id="PF01379"/>
    </source>
</evidence>
<comment type="cofactor">
    <cofactor evidence="8">
        <name>dipyrromethane</name>
        <dbReference type="ChEBI" id="CHEBI:60342"/>
    </cofactor>
    <text evidence="8">Binds 1 dipyrromethane group covalently.</text>
</comment>
<dbReference type="Gene3D" id="3.30.160.40">
    <property type="entry name" value="Porphobilinogen deaminase, C-terminal domain"/>
    <property type="match status" value="1"/>
</dbReference>
<accession>A0A150LVK5</accession>
<dbReference type="InterPro" id="IPR022418">
    <property type="entry name" value="Porphobilinogen_deaminase_C"/>
</dbReference>
<dbReference type="AlphaFoldDB" id="A0A150LVK5"/>
<evidence type="ECO:0000256" key="1">
    <source>
        <dbReference type="ARBA" id="ARBA00002869"/>
    </source>
</evidence>
<dbReference type="PANTHER" id="PTHR11557">
    <property type="entry name" value="PORPHOBILINOGEN DEAMINASE"/>
    <property type="match status" value="1"/>
</dbReference>
<comment type="similarity">
    <text evidence="3 8">Belongs to the HMBS family.</text>
</comment>
<proteinExistence type="inferred from homology"/>
<evidence type="ECO:0000313" key="11">
    <source>
        <dbReference type="EMBL" id="KYD16257.1"/>
    </source>
</evidence>
<dbReference type="Gene3D" id="3.40.190.10">
    <property type="entry name" value="Periplasmic binding protein-like II"/>
    <property type="match status" value="2"/>
</dbReference>
<feature type="domain" description="Porphobilinogen deaminase N-terminal" evidence="9">
    <location>
        <begin position="20"/>
        <end position="227"/>
    </location>
</feature>
<reference evidence="11 12" key="1">
    <citation type="submission" date="2016-01" db="EMBL/GenBank/DDBJ databases">
        <title>Draft Genome Sequences of Seven Thermophilic Sporeformers Isolated from Foods.</title>
        <authorList>
            <person name="Berendsen E.M."/>
            <person name="Wells-Bennik M.H."/>
            <person name="Krawcyk A.O."/>
            <person name="De Jong A."/>
            <person name="Holsappel S."/>
            <person name="Eijlander R.T."/>
            <person name="Kuipers O.P."/>
        </authorList>
    </citation>
    <scope>NUCLEOTIDE SEQUENCE [LARGE SCALE GENOMIC DNA]</scope>
    <source>
        <strain evidence="11 12">B4135</strain>
    </source>
</reference>
<dbReference type="Proteomes" id="UP000075683">
    <property type="component" value="Unassembled WGS sequence"/>
</dbReference>
<dbReference type="STRING" id="301148.B4135_0163"/>
<dbReference type="EC" id="2.5.1.61" evidence="8"/>
<sequence length="328" mass="36017">MGFAAYGGLRPGREDSMRKIIVGSRRSKLALAQTRWVIGRLKRLGCPWEFEIREIVTKGDQILNVTLSKVGGKGLFVKEIEQALLREEIDMAVHSMKDMPAVLPAGLTIGSVPEREDPRDVFLAKGGISFRELPKGAVIGTSSLRRKAQLLALRPDLDIRWIRGNIDTRLKKLETENYDGIILAAAGLSRLGFPREDITEYFSEDDMVPAVGQGALAVECREDDNGLLEWLAKLTCRRTERAVIAEREFLKQVGGSCQVPVGGHAKTSEDGGILFTAFVASPDGRQVFKERVAGKDPASVGREAAERLFNQGAKPLIEALAQGIDEHE</sequence>
<gene>
    <name evidence="8" type="primary">hemC</name>
    <name evidence="11" type="ORF">B4135_0163</name>
</gene>
<evidence type="ECO:0000256" key="4">
    <source>
        <dbReference type="ARBA" id="ARBA00011245"/>
    </source>
</evidence>
<dbReference type="FunFam" id="3.40.190.10:FF:000005">
    <property type="entry name" value="Porphobilinogen deaminase"/>
    <property type="match status" value="1"/>
</dbReference>
<feature type="domain" description="Porphobilinogen deaminase C-terminal" evidence="10">
    <location>
        <begin position="242"/>
        <end position="309"/>
    </location>
</feature>
<evidence type="ECO:0000256" key="2">
    <source>
        <dbReference type="ARBA" id="ARBA00004735"/>
    </source>
</evidence>
<dbReference type="GO" id="GO:0005737">
    <property type="term" value="C:cytoplasm"/>
    <property type="evidence" value="ECO:0007669"/>
    <property type="project" value="UniProtKB-UniRule"/>
</dbReference>
<comment type="miscellaneous">
    <text evidence="8">The porphobilinogen subunits are added to the dipyrromethane group.</text>
</comment>
<dbReference type="NCBIfam" id="TIGR00212">
    <property type="entry name" value="hemC"/>
    <property type="match status" value="1"/>
</dbReference>
<comment type="catalytic activity">
    <reaction evidence="7 8">
        <text>4 porphobilinogen + H2O = hydroxymethylbilane + 4 NH4(+)</text>
        <dbReference type="Rhea" id="RHEA:13185"/>
        <dbReference type="ChEBI" id="CHEBI:15377"/>
        <dbReference type="ChEBI" id="CHEBI:28938"/>
        <dbReference type="ChEBI" id="CHEBI:57845"/>
        <dbReference type="ChEBI" id="CHEBI:58126"/>
        <dbReference type="EC" id="2.5.1.61"/>
    </reaction>
</comment>
<dbReference type="SUPFAM" id="SSF54782">
    <property type="entry name" value="Porphobilinogen deaminase (hydroxymethylbilane synthase), C-terminal domain"/>
    <property type="match status" value="1"/>
</dbReference>
<name>A0A150LVK5_9BACI</name>
<feature type="modified residue" description="S-(dipyrrolylmethanemethyl)cysteine" evidence="8">
    <location>
        <position position="257"/>
    </location>
</feature>
<dbReference type="SUPFAM" id="SSF53850">
    <property type="entry name" value="Periplasmic binding protein-like II"/>
    <property type="match status" value="1"/>
</dbReference>
<evidence type="ECO:0000256" key="7">
    <source>
        <dbReference type="ARBA" id="ARBA00048169"/>
    </source>
</evidence>
<dbReference type="InterPro" id="IPR022419">
    <property type="entry name" value="Porphobilin_deaminase_cofac_BS"/>
</dbReference>
<dbReference type="HAMAP" id="MF_00260">
    <property type="entry name" value="Porphobil_deam"/>
    <property type="match status" value="1"/>
</dbReference>
<dbReference type="PROSITE" id="PS00533">
    <property type="entry name" value="PORPHOBILINOGEN_DEAM"/>
    <property type="match status" value="1"/>
</dbReference>
<comment type="subunit">
    <text evidence="4 8">Monomer.</text>
</comment>
<dbReference type="GO" id="GO:0004418">
    <property type="term" value="F:hydroxymethylbilane synthase activity"/>
    <property type="evidence" value="ECO:0007669"/>
    <property type="project" value="UniProtKB-UniRule"/>
</dbReference>
<evidence type="ECO:0000256" key="8">
    <source>
        <dbReference type="HAMAP-Rule" id="MF_00260"/>
    </source>
</evidence>
<dbReference type="InterPro" id="IPR036803">
    <property type="entry name" value="Porphobilinogen_deaminase_C_sf"/>
</dbReference>